<name>H1HNC5_9BACT</name>
<dbReference type="OrthoDB" id="1065725at2"/>
<proteinExistence type="predicted"/>
<accession>H1HNC5</accession>
<dbReference type="AlphaFoldDB" id="H1HNC5"/>
<gene>
    <name evidence="1" type="ORF">HMPREF9944_01669</name>
</gene>
<dbReference type="PATRIC" id="fig|999422.3.peg.1756"/>
<reference evidence="1 2" key="1">
    <citation type="submission" date="2011-12" db="EMBL/GenBank/DDBJ databases">
        <title>The Genome Sequence of Prevotella maculosa OT 289.</title>
        <authorList>
            <consortium name="The Broad Institute Genome Sequencing Platform"/>
            <person name="Earl A."/>
            <person name="Ward D."/>
            <person name="Feldgarden M."/>
            <person name="Gevers D."/>
            <person name="Izard J."/>
            <person name="Blanton J.M."/>
            <person name="Mathney J."/>
            <person name="Tanner A.C."/>
            <person name="Dewhirst F.E."/>
            <person name="Young S.K."/>
            <person name="Zeng Q."/>
            <person name="Gargeya S."/>
            <person name="Fitzgerald M."/>
            <person name="Haas B."/>
            <person name="Abouelleil A."/>
            <person name="Alvarado L."/>
            <person name="Arachchi H.M."/>
            <person name="Berlin A."/>
            <person name="Chapman S.B."/>
            <person name="Gearin G."/>
            <person name="Goldberg J."/>
            <person name="Griggs A."/>
            <person name="Gujja S."/>
            <person name="Hansen M."/>
            <person name="Heiman D."/>
            <person name="Howarth C."/>
            <person name="Larimer J."/>
            <person name="Lui A."/>
            <person name="MacDonald P.J.P."/>
            <person name="McCowen C."/>
            <person name="Montmayeur A."/>
            <person name="Murphy C."/>
            <person name="Neiman D."/>
            <person name="Pearson M."/>
            <person name="Priest M."/>
            <person name="Roberts A."/>
            <person name="Saif S."/>
            <person name="Shea T."/>
            <person name="Sisk P."/>
            <person name="Stolte C."/>
            <person name="Sykes S."/>
            <person name="Wortman J."/>
            <person name="Nusbaum C."/>
            <person name="Birren B."/>
        </authorList>
    </citation>
    <scope>NUCLEOTIDE SEQUENCE [LARGE SCALE GENOMIC DNA]</scope>
    <source>
        <strain evidence="1 2">OT 289</strain>
    </source>
</reference>
<evidence type="ECO:0008006" key="3">
    <source>
        <dbReference type="Google" id="ProtNLM"/>
    </source>
</evidence>
<sequence length="349" mass="40903">MNFNRNNKPNGMTIVLGSTLIALCFLVIGCTKTELDENERALVAKQELADRFDKLFYEGFENPDETERNLRNFVLSDLVSGDKNLLTDQDIRVNESMIKMAIRLKRIQNSMEAELNKGTIYDGYIRKNSIIINCKSVLHELPYRARKGKKYEYLQTKVAEMERQVKEIMKKRESKLGPLPAELLNKQWKWKVDIDRDVMDIADLYSDAYKKLKDFSFDFHFNKNNSITAKRFFLAPIIVDYSSSFDSAGDWKQELMAEDNISCYTYGHKICFRVPMIDNADFFTGRGNVAHEWYYEYTYSVKDNKLVLSQPRISLYVMVNLRSTDYWSDEFKFAYYEGFKSFTLTAQPL</sequence>
<dbReference type="RefSeq" id="WP_008565641.1">
    <property type="nucleotide sequence ID" value="NZ_JH594504.1"/>
</dbReference>
<organism evidence="1 2">
    <name type="scientific">Segatella maculosa OT 289</name>
    <dbReference type="NCBI Taxonomy" id="999422"/>
    <lineage>
        <taxon>Bacteria</taxon>
        <taxon>Pseudomonadati</taxon>
        <taxon>Bacteroidota</taxon>
        <taxon>Bacteroidia</taxon>
        <taxon>Bacteroidales</taxon>
        <taxon>Prevotellaceae</taxon>
        <taxon>Segatella</taxon>
    </lineage>
</organism>
<dbReference type="Proteomes" id="UP000003167">
    <property type="component" value="Unassembled WGS sequence"/>
</dbReference>
<protein>
    <recommendedName>
        <fullName evidence="3">Lipoprotein</fullName>
    </recommendedName>
</protein>
<dbReference type="EMBL" id="AGEK01000029">
    <property type="protein sequence ID" value="EHO69404.1"/>
    <property type="molecule type" value="Genomic_DNA"/>
</dbReference>
<evidence type="ECO:0000313" key="2">
    <source>
        <dbReference type="Proteomes" id="UP000003167"/>
    </source>
</evidence>
<comment type="caution">
    <text evidence="1">The sequence shown here is derived from an EMBL/GenBank/DDBJ whole genome shotgun (WGS) entry which is preliminary data.</text>
</comment>
<keyword evidence="2" id="KW-1185">Reference proteome</keyword>
<dbReference type="HOGENOM" id="CLU_798913_0_0_10"/>
<dbReference type="PROSITE" id="PS51257">
    <property type="entry name" value="PROKAR_LIPOPROTEIN"/>
    <property type="match status" value="1"/>
</dbReference>
<dbReference type="STRING" id="999422.HMPREF9944_01669"/>
<evidence type="ECO:0000313" key="1">
    <source>
        <dbReference type="EMBL" id="EHO69404.1"/>
    </source>
</evidence>